<dbReference type="RefSeq" id="WP_268005800.1">
    <property type="nucleotide sequence ID" value="NZ_BSUT01000001.1"/>
</dbReference>
<protein>
    <recommendedName>
        <fullName evidence="3">Aminoglycoside phosphotransferase domain-containing protein</fullName>
    </recommendedName>
</protein>
<dbReference type="InterPro" id="IPR011009">
    <property type="entry name" value="Kinase-like_dom_sf"/>
</dbReference>
<evidence type="ECO:0008006" key="3">
    <source>
        <dbReference type="Google" id="ProtNLM"/>
    </source>
</evidence>
<keyword evidence="2" id="KW-1185">Reference proteome</keyword>
<evidence type="ECO:0000313" key="2">
    <source>
        <dbReference type="Proteomes" id="UP001164761"/>
    </source>
</evidence>
<dbReference type="SUPFAM" id="SSF56112">
    <property type="entry name" value="Protein kinase-like (PK-like)"/>
    <property type="match status" value="1"/>
</dbReference>
<sequence>MNEIVQPTEIMDKFVEMPVQHPGQANLVKIGLWNGRRVAMKTARRQDGSLNEFYVGISSLFNASLQVPYHYLNMYRILSVHSTLPVPHLYSTFPLEATRYQPTHAYVEGRAAVSFAELTQVGAELYGKHLARLHSVKVSGAGCTGALVTPTQFHKRLCRTIDLLSRIAAIDDETRRIAHDVLLTRDTWPMATYFAPIMLDLDPTQYFAEDGRLTHLIDIDFVVFGPPELELVALESIFPHHLSDDFIRGYRSVRDFPVLAPVRQPYRLLNRLLCVQGRQPAHMWNERETLFP</sequence>
<reference evidence="1" key="1">
    <citation type="submission" date="2022-08" db="EMBL/GenBank/DDBJ databases">
        <title>Alicyclobacillus fastidiosus DSM 17978, complete genome.</title>
        <authorList>
            <person name="Wang Q."/>
            <person name="Cai R."/>
            <person name="Wang Z."/>
        </authorList>
    </citation>
    <scope>NUCLEOTIDE SEQUENCE</scope>
    <source>
        <strain evidence="1">DSM 17978</strain>
    </source>
</reference>
<organism evidence="1 2">
    <name type="scientific">Alicyclobacillus fastidiosus</name>
    <dbReference type="NCBI Taxonomy" id="392011"/>
    <lineage>
        <taxon>Bacteria</taxon>
        <taxon>Bacillati</taxon>
        <taxon>Bacillota</taxon>
        <taxon>Bacilli</taxon>
        <taxon>Bacillales</taxon>
        <taxon>Alicyclobacillaceae</taxon>
        <taxon>Alicyclobacillus</taxon>
    </lineage>
</organism>
<proteinExistence type="predicted"/>
<evidence type="ECO:0000313" key="1">
    <source>
        <dbReference type="EMBL" id="WAH41901.1"/>
    </source>
</evidence>
<accession>A0ABY6ZI57</accession>
<name>A0ABY6ZI57_9BACL</name>
<dbReference type="Proteomes" id="UP001164761">
    <property type="component" value="Chromosome"/>
</dbReference>
<gene>
    <name evidence="1" type="ORF">NZD89_27500</name>
</gene>
<dbReference type="EMBL" id="CP104067">
    <property type="protein sequence ID" value="WAH41901.1"/>
    <property type="molecule type" value="Genomic_DNA"/>
</dbReference>